<dbReference type="EMBL" id="JXXE01000041">
    <property type="protein sequence ID" value="KIZ47795.1"/>
    <property type="molecule type" value="Genomic_DNA"/>
</dbReference>
<dbReference type="GO" id="GO:0009228">
    <property type="term" value="P:thiamine biosynthetic process"/>
    <property type="evidence" value="ECO:0007669"/>
    <property type="project" value="UniProtKB-KW"/>
</dbReference>
<keyword evidence="6" id="KW-0479">Metal-binding</keyword>
<sequence length="367" mass="39131">MQMNRYNSFSARTMLLIACLGVGGYSSSAIGAPAAASAIPAPNEIKAPEQKNLVVQGASPVPNIGYLPLYVGQKMGFFDQEGLNVEINYSHGDSVTIQAINTGQAQVMSGTPEALIHSYEKGLNGVLFYQIYRSLIYSVAVPGGGKISSPANLAGKTIGVSSMGSTGLIIAKIVAKDAGIDPASLKFLPVGTGQRAISALKEGQVDALSLWDAAYAQIETAAPDMKLTYWRPPSLSKVGDGGYFTTWDTIQKMPNALAHFTRAIQKSLEAIHDNPTQALDVYWQVNPSAKPKGSEAEAHKIGLKELEVLGRSFDMSGVPSEIDVPSLDAYIKTFLDQGLITKAPPIEEFVTNRFLPIAQAAARERAK</sequence>
<evidence type="ECO:0000256" key="8">
    <source>
        <dbReference type="ARBA" id="ARBA00022977"/>
    </source>
</evidence>
<evidence type="ECO:0000256" key="11">
    <source>
        <dbReference type="ARBA" id="ARBA00048179"/>
    </source>
</evidence>
<comment type="pathway">
    <text evidence="2">Cofactor biosynthesis; thiamine diphosphate biosynthesis.</text>
</comment>
<accession>A0A0D7F4Q8</accession>
<evidence type="ECO:0000256" key="6">
    <source>
        <dbReference type="ARBA" id="ARBA00022723"/>
    </source>
</evidence>
<dbReference type="AlphaFoldDB" id="A0A0D7F4Q8"/>
<evidence type="ECO:0000256" key="5">
    <source>
        <dbReference type="ARBA" id="ARBA00022679"/>
    </source>
</evidence>
<feature type="signal peptide" evidence="12">
    <location>
        <begin position="1"/>
        <end position="31"/>
    </location>
</feature>
<dbReference type="GO" id="GO:0016740">
    <property type="term" value="F:transferase activity"/>
    <property type="evidence" value="ECO:0007669"/>
    <property type="project" value="UniProtKB-KW"/>
</dbReference>
<gene>
    <name evidence="14" type="ORF">OO17_02380</name>
</gene>
<evidence type="ECO:0000313" key="15">
    <source>
        <dbReference type="Proteomes" id="UP000032515"/>
    </source>
</evidence>
<feature type="chain" id="PRO_5002320168" description="Thiamine pyrimidine synthase" evidence="12">
    <location>
        <begin position="32"/>
        <end position="367"/>
    </location>
</feature>
<dbReference type="Pfam" id="PF09084">
    <property type="entry name" value="NMT1"/>
    <property type="match status" value="1"/>
</dbReference>
<comment type="function">
    <text evidence="1">Responsible for the formation of the pyrimidine heterocycle in the thiamine biosynthesis pathway. Catalyzes the formation of hydroxymethylpyrimidine phosphate (HMP-P) from histidine and pyridoxal phosphate (PLP). The protein uses PLP and the active site histidine to form HMP-P, generating an inactive enzyme. The enzyme can only undergo a single turnover, which suggests it is a suicide enzyme.</text>
</comment>
<evidence type="ECO:0000256" key="2">
    <source>
        <dbReference type="ARBA" id="ARBA00004948"/>
    </source>
</evidence>
<evidence type="ECO:0000256" key="10">
    <source>
        <dbReference type="ARBA" id="ARBA00033171"/>
    </source>
</evidence>
<comment type="subunit">
    <text evidence="4">Homodimer.</text>
</comment>
<evidence type="ECO:0000256" key="7">
    <source>
        <dbReference type="ARBA" id="ARBA00022898"/>
    </source>
</evidence>
<dbReference type="SUPFAM" id="SSF53850">
    <property type="entry name" value="Periplasmic binding protein-like II"/>
    <property type="match status" value="1"/>
</dbReference>
<evidence type="ECO:0000256" key="4">
    <source>
        <dbReference type="ARBA" id="ARBA00011738"/>
    </source>
</evidence>
<keyword evidence="12" id="KW-0732">Signal</keyword>
<dbReference type="PATRIC" id="fig|1076.23.peg.4879"/>
<comment type="catalytic activity">
    <reaction evidence="11">
        <text>N(6)-(pyridoxal phosphate)-L-lysyl-[4-amino-5-hydroxymethyl-2-methylpyrimidine phosphate synthase] + L-histidyl-[4-amino-5-hydroxymethyl-2-methylpyrimidine phosphate synthase] + 2 Fe(3+) + 4 H2O = L-lysyl-[4-amino-5-hydroxymethyl-2-methylpyrimidine phosphate synthase] + (2S)-2-amino-5-hydroxy-4-oxopentanoyl-[4-amino-5-hydroxymethyl-2-methylpyrimidine phosphate synthase] + 4-amino-2-methyl-5-(phosphooxymethyl)pyrimidine + 3-oxopropanoate + 2 Fe(2+) + 2 H(+)</text>
        <dbReference type="Rhea" id="RHEA:65756"/>
        <dbReference type="Rhea" id="RHEA-COMP:16892"/>
        <dbReference type="Rhea" id="RHEA-COMP:16893"/>
        <dbReference type="Rhea" id="RHEA-COMP:16894"/>
        <dbReference type="Rhea" id="RHEA-COMP:16895"/>
        <dbReference type="ChEBI" id="CHEBI:15377"/>
        <dbReference type="ChEBI" id="CHEBI:15378"/>
        <dbReference type="ChEBI" id="CHEBI:29033"/>
        <dbReference type="ChEBI" id="CHEBI:29034"/>
        <dbReference type="ChEBI" id="CHEBI:29969"/>
        <dbReference type="ChEBI" id="CHEBI:29979"/>
        <dbReference type="ChEBI" id="CHEBI:33190"/>
        <dbReference type="ChEBI" id="CHEBI:58354"/>
        <dbReference type="ChEBI" id="CHEBI:143915"/>
        <dbReference type="ChEBI" id="CHEBI:157692"/>
    </reaction>
    <physiologicalReaction direction="left-to-right" evidence="11">
        <dbReference type="Rhea" id="RHEA:65757"/>
    </physiologicalReaction>
</comment>
<dbReference type="PANTHER" id="PTHR31528:SF1">
    <property type="entry name" value="4-AMINO-5-HYDROXYMETHYL-2-METHYLPYRIMIDINE PHOSPHATE SYNTHASE THI11-RELATED"/>
    <property type="match status" value="1"/>
</dbReference>
<comment type="caution">
    <text evidence="14">The sequence shown here is derived from an EMBL/GenBank/DDBJ whole genome shotgun (WGS) entry which is preliminary data.</text>
</comment>
<evidence type="ECO:0000313" key="14">
    <source>
        <dbReference type="EMBL" id="KIZ47795.1"/>
    </source>
</evidence>
<protein>
    <recommendedName>
        <fullName evidence="10">Thiamine pyrimidine synthase</fullName>
    </recommendedName>
</protein>
<reference evidence="14 15" key="1">
    <citation type="submission" date="2014-11" db="EMBL/GenBank/DDBJ databases">
        <title>Genomics and ecophysiology of heterotrophic nitrogen fixing bacteria isolated from estuarine surface water.</title>
        <authorList>
            <person name="Bentzon-Tilia M."/>
            <person name="Severin I."/>
            <person name="Hansen L.H."/>
            <person name="Riemann L."/>
        </authorList>
    </citation>
    <scope>NUCLEOTIDE SEQUENCE [LARGE SCALE GENOMIC DNA]</scope>
    <source>
        <strain evidence="14 15">BAL398</strain>
    </source>
</reference>
<organism evidence="14 15">
    <name type="scientific">Rhodopseudomonas palustris</name>
    <dbReference type="NCBI Taxonomy" id="1076"/>
    <lineage>
        <taxon>Bacteria</taxon>
        <taxon>Pseudomonadati</taxon>
        <taxon>Pseudomonadota</taxon>
        <taxon>Alphaproteobacteria</taxon>
        <taxon>Hyphomicrobiales</taxon>
        <taxon>Nitrobacteraceae</taxon>
        <taxon>Rhodopseudomonas</taxon>
    </lineage>
</organism>
<evidence type="ECO:0000256" key="1">
    <source>
        <dbReference type="ARBA" id="ARBA00003469"/>
    </source>
</evidence>
<keyword evidence="7" id="KW-0663">Pyridoxal phosphate</keyword>
<keyword evidence="8" id="KW-0784">Thiamine biosynthesis</keyword>
<dbReference type="Proteomes" id="UP000032515">
    <property type="component" value="Unassembled WGS sequence"/>
</dbReference>
<evidence type="ECO:0000256" key="9">
    <source>
        <dbReference type="ARBA" id="ARBA00023004"/>
    </source>
</evidence>
<dbReference type="InterPro" id="IPR027939">
    <property type="entry name" value="NMT1/THI5"/>
</dbReference>
<proteinExistence type="inferred from homology"/>
<dbReference type="Gene3D" id="3.40.190.10">
    <property type="entry name" value="Periplasmic binding protein-like II"/>
    <property type="match status" value="2"/>
</dbReference>
<dbReference type="GO" id="GO:0046872">
    <property type="term" value="F:metal ion binding"/>
    <property type="evidence" value="ECO:0007669"/>
    <property type="project" value="UniProtKB-KW"/>
</dbReference>
<evidence type="ECO:0000259" key="13">
    <source>
        <dbReference type="Pfam" id="PF09084"/>
    </source>
</evidence>
<dbReference type="PANTHER" id="PTHR31528">
    <property type="entry name" value="4-AMINO-5-HYDROXYMETHYL-2-METHYLPYRIMIDINE PHOSPHATE SYNTHASE THI11-RELATED"/>
    <property type="match status" value="1"/>
</dbReference>
<feature type="domain" description="SsuA/THI5-like" evidence="13">
    <location>
        <begin position="66"/>
        <end position="278"/>
    </location>
</feature>
<evidence type="ECO:0000256" key="3">
    <source>
        <dbReference type="ARBA" id="ARBA00009406"/>
    </source>
</evidence>
<evidence type="ECO:0000256" key="12">
    <source>
        <dbReference type="SAM" id="SignalP"/>
    </source>
</evidence>
<comment type="similarity">
    <text evidence="3">Belongs to the NMT1/THI5 family.</text>
</comment>
<keyword evidence="5" id="KW-0808">Transferase</keyword>
<dbReference type="InterPro" id="IPR015168">
    <property type="entry name" value="SsuA/THI5"/>
</dbReference>
<name>A0A0D7F4Q8_RHOPL</name>
<keyword evidence="9" id="KW-0408">Iron</keyword>